<comment type="function">
    <text evidence="9">Endonuclease that is involved in the suppression of homologous recombination and thus may have a key role in the control of bacterial genetic diversity.</text>
</comment>
<gene>
    <name evidence="9" type="primary">mutS2</name>
    <name evidence="9" type="synonym">rqcU</name>
    <name evidence="12" type="ORF">HMPREF9302_05915</name>
</gene>
<dbReference type="EMBL" id="JRNU01000022">
    <property type="protein sequence ID" value="KGF51822.1"/>
    <property type="molecule type" value="Genomic_DNA"/>
</dbReference>
<dbReference type="PANTHER" id="PTHR48466">
    <property type="entry name" value="OS10G0509000 PROTEIN-RELATED"/>
    <property type="match status" value="1"/>
</dbReference>
<evidence type="ECO:0000256" key="2">
    <source>
        <dbReference type="ARBA" id="ARBA00022730"/>
    </source>
</evidence>
<feature type="coiled-coil region" evidence="10">
    <location>
        <begin position="550"/>
        <end position="630"/>
    </location>
</feature>
<dbReference type="Gene3D" id="3.30.1370.110">
    <property type="match status" value="1"/>
</dbReference>
<dbReference type="InterPro" id="IPR002625">
    <property type="entry name" value="Smr_dom"/>
</dbReference>
<dbReference type="SUPFAM" id="SSF160443">
    <property type="entry name" value="SMR domain-like"/>
    <property type="match status" value="1"/>
</dbReference>
<dbReference type="InterPro" id="IPR005747">
    <property type="entry name" value="MutS2"/>
</dbReference>
<dbReference type="InterPro" id="IPR027417">
    <property type="entry name" value="P-loop_NTPase"/>
</dbReference>
<evidence type="ECO:0000256" key="6">
    <source>
        <dbReference type="ARBA" id="ARBA00022840"/>
    </source>
</evidence>
<evidence type="ECO:0000259" key="11">
    <source>
        <dbReference type="PROSITE" id="PS50828"/>
    </source>
</evidence>
<feature type="binding site" evidence="9">
    <location>
        <begin position="348"/>
        <end position="355"/>
    </location>
    <ligand>
        <name>ATP</name>
        <dbReference type="ChEBI" id="CHEBI:30616"/>
    </ligand>
</feature>
<dbReference type="NCBIfam" id="TIGR01069">
    <property type="entry name" value="mutS2"/>
    <property type="match status" value="1"/>
</dbReference>
<evidence type="ECO:0000256" key="3">
    <source>
        <dbReference type="ARBA" id="ARBA00022741"/>
    </source>
</evidence>
<dbReference type="GO" id="GO:0072344">
    <property type="term" value="P:rescue of stalled ribosome"/>
    <property type="evidence" value="ECO:0007669"/>
    <property type="project" value="UniProtKB-UniRule"/>
</dbReference>
<dbReference type="SMART" id="SM00533">
    <property type="entry name" value="MUTSd"/>
    <property type="match status" value="1"/>
</dbReference>
<keyword evidence="13" id="KW-1185">Reference proteome</keyword>
<dbReference type="GO" id="GO:0140664">
    <property type="term" value="F:ATP-dependent DNA damage sensor activity"/>
    <property type="evidence" value="ECO:0007669"/>
    <property type="project" value="InterPro"/>
</dbReference>
<keyword evidence="2 9" id="KW-0699">rRNA-binding</keyword>
<evidence type="ECO:0000256" key="7">
    <source>
        <dbReference type="ARBA" id="ARBA00022884"/>
    </source>
</evidence>
<dbReference type="InterPro" id="IPR000432">
    <property type="entry name" value="DNA_mismatch_repair_MutS_C"/>
</dbReference>
<dbReference type="Pfam" id="PF01713">
    <property type="entry name" value="Smr"/>
    <property type="match status" value="1"/>
</dbReference>
<accession>A0A096CA89</accession>
<dbReference type="SUPFAM" id="SSF52540">
    <property type="entry name" value="P-loop containing nucleoside triphosphate hydrolases"/>
    <property type="match status" value="1"/>
</dbReference>
<dbReference type="SMART" id="SM00534">
    <property type="entry name" value="MUTSac"/>
    <property type="match status" value="1"/>
</dbReference>
<dbReference type="RefSeq" id="WP_036855600.1">
    <property type="nucleotide sequence ID" value="NZ_JRNU01000022.1"/>
</dbReference>
<keyword evidence="7 9" id="KW-0694">RNA-binding</keyword>
<keyword evidence="5 9" id="KW-0378">Hydrolase</keyword>
<keyword evidence="1 9" id="KW-0540">Nuclease</keyword>
<dbReference type="Gene3D" id="3.40.50.300">
    <property type="entry name" value="P-loop containing nucleotide triphosphate hydrolases"/>
    <property type="match status" value="1"/>
</dbReference>
<evidence type="ECO:0000313" key="13">
    <source>
        <dbReference type="Proteomes" id="UP000029614"/>
    </source>
</evidence>
<dbReference type="Pfam" id="PF00488">
    <property type="entry name" value="MutS_V"/>
    <property type="match status" value="1"/>
</dbReference>
<evidence type="ECO:0000256" key="9">
    <source>
        <dbReference type="HAMAP-Rule" id="MF_00092"/>
    </source>
</evidence>
<protein>
    <recommendedName>
        <fullName evidence="9">Endonuclease MutS2</fullName>
        <ecNumber evidence="9">3.1.-.-</ecNumber>
    </recommendedName>
    <alternativeName>
        <fullName evidence="9">Ribosome-associated protein quality control-upstream factor</fullName>
        <shortName evidence="9">RQC-upstream factor</shortName>
        <shortName evidence="9">RqcU</shortName>
        <ecNumber evidence="9">3.6.4.-</ecNumber>
    </alternativeName>
</protein>
<dbReference type="InterPro" id="IPR045076">
    <property type="entry name" value="MutS"/>
</dbReference>
<reference evidence="12 13" key="1">
    <citation type="submission" date="2014-07" db="EMBL/GenBank/DDBJ databases">
        <authorList>
            <person name="McCorrison J."/>
            <person name="Sanka R."/>
            <person name="Torralba M."/>
            <person name="Gillis M."/>
            <person name="Haft D.H."/>
            <person name="Methe B."/>
            <person name="Sutton G."/>
            <person name="Nelson K.E."/>
        </authorList>
    </citation>
    <scope>NUCLEOTIDE SEQUENCE [LARGE SCALE GENOMIC DNA]</scope>
    <source>
        <strain evidence="12 13">DNF00058</strain>
    </source>
</reference>
<evidence type="ECO:0000256" key="10">
    <source>
        <dbReference type="SAM" id="Coils"/>
    </source>
</evidence>
<dbReference type="GO" id="GO:0004519">
    <property type="term" value="F:endonuclease activity"/>
    <property type="evidence" value="ECO:0007669"/>
    <property type="project" value="UniProtKB-UniRule"/>
</dbReference>
<dbReference type="PIRSF" id="PIRSF005814">
    <property type="entry name" value="MutS_YshD"/>
    <property type="match status" value="1"/>
</dbReference>
<dbReference type="GO" id="GO:0045910">
    <property type="term" value="P:negative regulation of DNA recombination"/>
    <property type="evidence" value="ECO:0007669"/>
    <property type="project" value="InterPro"/>
</dbReference>
<evidence type="ECO:0000256" key="4">
    <source>
        <dbReference type="ARBA" id="ARBA00022759"/>
    </source>
</evidence>
<dbReference type="InterPro" id="IPR046893">
    <property type="entry name" value="MSSS"/>
</dbReference>
<dbReference type="AlphaFoldDB" id="A0A096CA89"/>
<dbReference type="HAMAP" id="MF_00092">
    <property type="entry name" value="MutS2"/>
    <property type="match status" value="1"/>
</dbReference>
<dbReference type="InterPro" id="IPR007696">
    <property type="entry name" value="DNA_mismatch_repair_MutS_core"/>
</dbReference>
<dbReference type="FunFam" id="3.30.1370.110:FF:000004">
    <property type="entry name" value="Endonuclease MutS2"/>
    <property type="match status" value="1"/>
</dbReference>
<dbReference type="FunFam" id="3.40.50.300:FF:001531">
    <property type="entry name" value="Endonuclease MutS2"/>
    <property type="match status" value="1"/>
</dbReference>
<name>A0A096CA89_9BACT</name>
<dbReference type="GO" id="GO:0043023">
    <property type="term" value="F:ribosomal large subunit binding"/>
    <property type="evidence" value="ECO:0007669"/>
    <property type="project" value="UniProtKB-UniRule"/>
</dbReference>
<dbReference type="GO" id="GO:0005524">
    <property type="term" value="F:ATP binding"/>
    <property type="evidence" value="ECO:0007669"/>
    <property type="project" value="UniProtKB-UniRule"/>
</dbReference>
<dbReference type="GO" id="GO:0016887">
    <property type="term" value="F:ATP hydrolysis activity"/>
    <property type="evidence" value="ECO:0007669"/>
    <property type="project" value="InterPro"/>
</dbReference>
<evidence type="ECO:0000256" key="8">
    <source>
        <dbReference type="ARBA" id="ARBA00023125"/>
    </source>
</evidence>
<dbReference type="InterPro" id="IPR036187">
    <property type="entry name" value="DNA_mismatch_repair_MutS_sf"/>
</dbReference>
<keyword evidence="6 9" id="KW-0067">ATP-binding</keyword>
<dbReference type="PROSITE" id="PS50828">
    <property type="entry name" value="SMR"/>
    <property type="match status" value="1"/>
</dbReference>
<comment type="caution">
    <text evidence="12">The sequence shown here is derived from an EMBL/GenBank/DDBJ whole genome shotgun (WGS) entry which is preliminary data.</text>
</comment>
<sequence>MIYPNNFENKIGFHEVRLKLRACCLSPLGEEQVDAMEFSTDVAIINKWLAEIREFRSIEKGDEEFPLSYFFDMRQSVSRIRLEGTMMEIEELFDLKRSLETIMAIVAFLSRSNSAEGGEEKYLFPALYNLVDGISTFPLLVKRIAQIIDRFGKMRDAASPELLRIRRDLEQTERSISGVLYNILRTSQAEGLVDKDVVPTMRDGRLVIPVAPAMKRRLSGIVHDESATGKTVFIEPAEVVEANNKVRELKNEERREIVRILKEFANNVRPYVSEILDSYSLLGQIDFIRAKAQLANIFNSYEPEVSENPIIDWIHAYHPLLEQRLGKEKIVPLDIHLTDEGHLLIISGPNAGGKSVCLKTVGLIQYMLQCGLSVPIGDRSKVGVFHDIMIDIGDEQSIENDLSTYSSHLMNMKLMMRQSSERTLILIDEFGTGTEPQIGGAIAEAVLKQFWKKKVWAVITTHYQNLKHFAKVHKGVMNGAMLYDRHEMKPLFQLSIGRPGSSFAIEIARKTGLSEEVIKDASKIVGSDYIQSDKYLQDIVRDKRYWEGKRQEIHAHEKELEKRITQYEKDIALLEKSKKEILDKAKKQAEEIIRQSNKLIENVIKEIREQQADKKETKRIREQLAQYEANLLEEPLSVVKSDRNNRKGVSMVKAHGLLTDDEFQKKADSIKSRKERHKQHLLEKNIKQNVTLSGNKESVLRHCSDEEITIGSTVRIKGLTTEGRVETIKGKQAVVVFGGMRSTIAINRLERVSSSVSGKEQKELQSYHYSKLTRNTIDEHRNNFRQEIDVRGMRTDDAILRVQQFIDDAILVGGGHFRIIHGKGNGILRIMIRKYLQTIPNVLSFRDEHIQFGGTGITVVEI</sequence>
<dbReference type="SMART" id="SM00463">
    <property type="entry name" value="SMR"/>
    <property type="match status" value="1"/>
</dbReference>
<keyword evidence="8 9" id="KW-0238">DNA-binding</keyword>
<dbReference type="PANTHER" id="PTHR48466:SF2">
    <property type="entry name" value="OS10G0509000 PROTEIN"/>
    <property type="match status" value="1"/>
</dbReference>
<comment type="similarity">
    <text evidence="9">Belongs to the DNA mismatch repair MutS family. MutS2 subfamily.</text>
</comment>
<dbReference type="SUPFAM" id="SSF48334">
    <property type="entry name" value="DNA repair protein MutS, domain III"/>
    <property type="match status" value="1"/>
</dbReference>
<keyword evidence="3 9" id="KW-0547">Nucleotide-binding</keyword>
<dbReference type="Proteomes" id="UP000029614">
    <property type="component" value="Unassembled WGS sequence"/>
</dbReference>
<evidence type="ECO:0000256" key="1">
    <source>
        <dbReference type="ARBA" id="ARBA00022722"/>
    </source>
</evidence>
<comment type="function">
    <text evidence="9">Acts as a ribosome collision sensor, splitting the ribosome into its 2 subunits. Detects stalled/collided 70S ribosomes which it binds and splits by an ATP-hydrolysis driven conformational change. Acts upstream of the ribosome quality control system (RQC), a ribosome-associated complex that mediates the extraction of incompletely synthesized nascent chains from stalled ribosomes and their subsequent degradation. Probably generates substrates for RQC.</text>
</comment>
<dbReference type="GO" id="GO:0006298">
    <property type="term" value="P:mismatch repair"/>
    <property type="evidence" value="ECO:0007669"/>
    <property type="project" value="InterPro"/>
</dbReference>
<dbReference type="GO" id="GO:0019843">
    <property type="term" value="F:rRNA binding"/>
    <property type="evidence" value="ECO:0007669"/>
    <property type="project" value="UniProtKB-UniRule"/>
</dbReference>
<dbReference type="EC" id="3.1.-.-" evidence="9"/>
<dbReference type="EC" id="3.6.4.-" evidence="9"/>
<keyword evidence="4 9" id="KW-0255">Endonuclease</keyword>
<evidence type="ECO:0000313" key="12">
    <source>
        <dbReference type="EMBL" id="KGF51822.1"/>
    </source>
</evidence>
<dbReference type="InterPro" id="IPR036063">
    <property type="entry name" value="Smr_dom_sf"/>
</dbReference>
<feature type="domain" description="Smr" evidence="11">
    <location>
        <begin position="788"/>
        <end position="862"/>
    </location>
</feature>
<comment type="subunit">
    <text evidence="9">Homodimer. Binds to stalled ribosomes, contacting rRNA.</text>
</comment>
<evidence type="ECO:0000256" key="5">
    <source>
        <dbReference type="ARBA" id="ARBA00022801"/>
    </source>
</evidence>
<dbReference type="Pfam" id="PF20297">
    <property type="entry name" value="MSSS"/>
    <property type="match status" value="1"/>
</dbReference>
<proteinExistence type="inferred from homology"/>
<dbReference type="OrthoDB" id="9808166at2"/>
<organism evidence="12 13">
    <name type="scientific">Prevotella amnii DNF00058</name>
    <dbReference type="NCBI Taxonomy" id="1401066"/>
    <lineage>
        <taxon>Bacteria</taxon>
        <taxon>Pseudomonadati</taxon>
        <taxon>Bacteroidota</taxon>
        <taxon>Bacteroidia</taxon>
        <taxon>Bacteroidales</taxon>
        <taxon>Prevotellaceae</taxon>
        <taxon>Prevotella</taxon>
    </lineage>
</organism>
<dbReference type="GO" id="GO:0030983">
    <property type="term" value="F:mismatched DNA binding"/>
    <property type="evidence" value="ECO:0007669"/>
    <property type="project" value="InterPro"/>
</dbReference>
<keyword evidence="10" id="KW-0175">Coiled coil</keyword>